<protein>
    <submittedName>
        <fullName evidence="1">Uncharacterized protein</fullName>
    </submittedName>
</protein>
<dbReference type="HOGENOM" id="CLU_2672817_0_0_1"/>
<dbReference type="EMBL" id="AFRT01002304">
    <property type="protein sequence ID" value="ELU38004.1"/>
    <property type="molecule type" value="Genomic_DNA"/>
</dbReference>
<keyword evidence="2" id="KW-1185">Reference proteome</keyword>
<comment type="caution">
    <text evidence="1">The sequence shown here is derived from an EMBL/GenBank/DDBJ whole genome shotgun (WGS) entry which is preliminary data.</text>
</comment>
<evidence type="ECO:0000313" key="2">
    <source>
        <dbReference type="Proteomes" id="UP000011668"/>
    </source>
</evidence>
<organism evidence="1 2">
    <name type="scientific">Thanatephorus cucumeris (strain AG1-IA)</name>
    <name type="common">Rice sheath blight fungus</name>
    <name type="synonym">Rhizoctonia solani</name>
    <dbReference type="NCBI Taxonomy" id="983506"/>
    <lineage>
        <taxon>Eukaryota</taxon>
        <taxon>Fungi</taxon>
        <taxon>Dikarya</taxon>
        <taxon>Basidiomycota</taxon>
        <taxon>Agaricomycotina</taxon>
        <taxon>Agaricomycetes</taxon>
        <taxon>Cantharellales</taxon>
        <taxon>Ceratobasidiaceae</taxon>
        <taxon>Rhizoctonia</taxon>
        <taxon>Rhizoctonia solani AG-1</taxon>
    </lineage>
</organism>
<dbReference type="Proteomes" id="UP000011668">
    <property type="component" value="Unassembled WGS sequence"/>
</dbReference>
<accession>L8WNS2</accession>
<proteinExistence type="predicted"/>
<gene>
    <name evidence="1" type="ORF">AG1IA_07967</name>
</gene>
<sequence>MKLELCLSRLGFCRAPITPVSEAVVIIRVFCVGQEPGVSWNPLVGRGRRKDKKLTEFDIRNDQCRSAFNFVHRVS</sequence>
<dbReference type="AlphaFoldDB" id="L8WNS2"/>
<name>L8WNS2_THACA</name>
<reference evidence="1 2" key="1">
    <citation type="journal article" date="2013" name="Nat. Commun.">
        <title>The evolution and pathogenic mechanisms of the rice sheath blight pathogen.</title>
        <authorList>
            <person name="Zheng A."/>
            <person name="Lin R."/>
            <person name="Xu L."/>
            <person name="Qin P."/>
            <person name="Tang C."/>
            <person name="Ai P."/>
            <person name="Zhang D."/>
            <person name="Liu Y."/>
            <person name="Sun Z."/>
            <person name="Feng H."/>
            <person name="Wang Y."/>
            <person name="Chen Y."/>
            <person name="Liang X."/>
            <person name="Fu R."/>
            <person name="Li Q."/>
            <person name="Zhang J."/>
            <person name="Yu X."/>
            <person name="Xie Z."/>
            <person name="Ding L."/>
            <person name="Guan P."/>
            <person name="Tang J."/>
            <person name="Liang Y."/>
            <person name="Wang S."/>
            <person name="Deng Q."/>
            <person name="Li S."/>
            <person name="Zhu J."/>
            <person name="Wang L."/>
            <person name="Liu H."/>
            <person name="Li P."/>
        </authorList>
    </citation>
    <scope>NUCLEOTIDE SEQUENCE [LARGE SCALE GENOMIC DNA]</scope>
    <source>
        <strain evidence="2">AG-1 IA</strain>
    </source>
</reference>
<evidence type="ECO:0000313" key="1">
    <source>
        <dbReference type="EMBL" id="ELU38004.1"/>
    </source>
</evidence>